<feature type="transmembrane region" description="Helical" evidence="1">
    <location>
        <begin position="20"/>
        <end position="42"/>
    </location>
</feature>
<feature type="domain" description="DUF4190" evidence="2">
    <location>
        <begin position="18"/>
        <end position="72"/>
    </location>
</feature>
<dbReference type="AlphaFoldDB" id="A0A147F072"/>
<organism evidence="3 4">
    <name type="scientific">Microbacterium testaceum</name>
    <name type="common">Aureobacterium testaceum</name>
    <name type="synonym">Brevibacterium testaceum</name>
    <dbReference type="NCBI Taxonomy" id="2033"/>
    <lineage>
        <taxon>Bacteria</taxon>
        <taxon>Bacillati</taxon>
        <taxon>Actinomycetota</taxon>
        <taxon>Actinomycetes</taxon>
        <taxon>Micrococcales</taxon>
        <taxon>Microbacteriaceae</taxon>
        <taxon>Microbacterium</taxon>
    </lineage>
</organism>
<keyword evidence="1" id="KW-0812">Transmembrane</keyword>
<dbReference type="PATRIC" id="fig|2033.6.peg.929"/>
<gene>
    <name evidence="3" type="ORF">NS220_02805</name>
</gene>
<accession>A0A147F072</accession>
<feature type="transmembrane region" description="Helical" evidence="1">
    <location>
        <begin position="54"/>
        <end position="87"/>
    </location>
</feature>
<dbReference type="InterPro" id="IPR025241">
    <property type="entry name" value="DUF4190"/>
</dbReference>
<dbReference type="Pfam" id="PF13828">
    <property type="entry name" value="DUF4190"/>
    <property type="match status" value="1"/>
</dbReference>
<evidence type="ECO:0000313" key="4">
    <source>
        <dbReference type="Proteomes" id="UP000075025"/>
    </source>
</evidence>
<dbReference type="RefSeq" id="WP_058622589.1">
    <property type="nucleotide sequence ID" value="NZ_LDRT01000015.1"/>
</dbReference>
<protein>
    <recommendedName>
        <fullName evidence="2">DUF4190 domain-containing protein</fullName>
    </recommendedName>
</protein>
<comment type="caution">
    <text evidence="3">The sequence shown here is derived from an EMBL/GenBank/DDBJ whole genome shotgun (WGS) entry which is preliminary data.</text>
</comment>
<evidence type="ECO:0000259" key="2">
    <source>
        <dbReference type="Pfam" id="PF13828"/>
    </source>
</evidence>
<name>A0A147F072_MICTE</name>
<keyword evidence="1" id="KW-0472">Membrane</keyword>
<evidence type="ECO:0000313" key="3">
    <source>
        <dbReference type="EMBL" id="KTR96255.1"/>
    </source>
</evidence>
<proteinExistence type="predicted"/>
<keyword evidence="1" id="KW-1133">Transmembrane helix</keyword>
<dbReference type="OrthoDB" id="4374883at2"/>
<dbReference type="Proteomes" id="UP000075025">
    <property type="component" value="Unassembled WGS sequence"/>
</dbReference>
<reference evidence="3 4" key="1">
    <citation type="journal article" date="2016" name="Front. Microbiol.">
        <title>Genomic Resource of Rice Seed Associated Bacteria.</title>
        <authorList>
            <person name="Midha S."/>
            <person name="Bansal K."/>
            <person name="Sharma S."/>
            <person name="Kumar N."/>
            <person name="Patil P.P."/>
            <person name="Chaudhry V."/>
            <person name="Patil P.B."/>
        </authorList>
    </citation>
    <scope>NUCLEOTIDE SEQUENCE [LARGE SCALE GENOMIC DNA]</scope>
    <source>
        <strain evidence="3 4">NS220</strain>
    </source>
</reference>
<sequence length="93" mass="9259">MSAPVPAWAQTAPRTNGLAIAALVLGLCGFGILPVIFGHIALGQIRRTGDRGATLAIVGLVLGYVALAATIIGVGLVVAIAVGIPVFATWVSA</sequence>
<dbReference type="EMBL" id="LDRT01000015">
    <property type="protein sequence ID" value="KTR96255.1"/>
    <property type="molecule type" value="Genomic_DNA"/>
</dbReference>
<evidence type="ECO:0000256" key="1">
    <source>
        <dbReference type="SAM" id="Phobius"/>
    </source>
</evidence>